<proteinExistence type="inferred from homology"/>
<reference evidence="5 6" key="1">
    <citation type="submission" date="2017-10" db="EMBL/GenBank/DDBJ databases">
        <title>Sphingobium yanoikuyae S72.</title>
        <authorList>
            <person name="Sanchez E."/>
            <person name="Bustos P."/>
            <person name="Mendoza P."/>
            <person name="Guo X."/>
            <person name="Mendoza A."/>
        </authorList>
    </citation>
    <scope>NUCLEOTIDE SEQUENCE [LARGE SCALE GENOMIC DNA]</scope>
    <source>
        <strain evidence="5 6">S72</strain>
    </source>
</reference>
<evidence type="ECO:0000259" key="4">
    <source>
        <dbReference type="Pfam" id="PF02397"/>
    </source>
</evidence>
<keyword evidence="3" id="KW-1133">Transmembrane helix</keyword>
<keyword evidence="3" id="KW-0472">Membrane</keyword>
<dbReference type="GO" id="GO:0016780">
    <property type="term" value="F:phosphotransferase activity, for other substituted phosphate groups"/>
    <property type="evidence" value="ECO:0007669"/>
    <property type="project" value="TreeGrafter"/>
</dbReference>
<feature type="transmembrane region" description="Helical" evidence="3">
    <location>
        <begin position="278"/>
        <end position="302"/>
    </location>
</feature>
<protein>
    <submittedName>
        <fullName evidence="5">Sugar transferase</fullName>
    </submittedName>
</protein>
<keyword evidence="2" id="KW-0270">Exopolysaccharide synthesis</keyword>
<feature type="domain" description="Bacterial sugar transferase" evidence="4">
    <location>
        <begin position="276"/>
        <end position="464"/>
    </location>
</feature>
<feature type="transmembrane region" description="Helical" evidence="3">
    <location>
        <begin position="76"/>
        <end position="95"/>
    </location>
</feature>
<dbReference type="EMBL" id="CP023741">
    <property type="protein sequence ID" value="ATI82932.1"/>
    <property type="molecule type" value="Genomic_DNA"/>
</dbReference>
<evidence type="ECO:0000313" key="5">
    <source>
        <dbReference type="EMBL" id="ATI82932.1"/>
    </source>
</evidence>
<dbReference type="PANTHER" id="PTHR30576:SF0">
    <property type="entry name" value="UNDECAPRENYL-PHOSPHATE N-ACETYLGALACTOSAMINYL 1-PHOSPHATE TRANSFERASE-RELATED"/>
    <property type="match status" value="1"/>
</dbReference>
<dbReference type="PANTHER" id="PTHR30576">
    <property type="entry name" value="COLANIC BIOSYNTHESIS UDP-GLUCOSE LIPID CARRIER TRANSFERASE"/>
    <property type="match status" value="1"/>
</dbReference>
<evidence type="ECO:0000256" key="1">
    <source>
        <dbReference type="ARBA" id="ARBA00006464"/>
    </source>
</evidence>
<dbReference type="GO" id="GO:0000271">
    <property type="term" value="P:polysaccharide biosynthetic process"/>
    <property type="evidence" value="ECO:0007669"/>
    <property type="project" value="UniProtKB-KW"/>
</dbReference>
<feature type="transmembrane region" description="Helical" evidence="3">
    <location>
        <begin position="139"/>
        <end position="157"/>
    </location>
</feature>
<name>A0A291N6G9_SPHYA</name>
<evidence type="ECO:0000256" key="2">
    <source>
        <dbReference type="ARBA" id="ARBA00023169"/>
    </source>
</evidence>
<evidence type="ECO:0000313" key="6">
    <source>
        <dbReference type="Proteomes" id="UP000219422"/>
    </source>
</evidence>
<sequence length="469" mass="51305">MFRHAGFAQGDEMNIHASIDGTALPWGQGRARSKALLRMQLILALVGADILALLMACIVAAILSQAQLGSHSPGPMLALAILPLYGLSGFVFRAFSGEALIARLASLRAAIFSVAGATALLVMVMYAVGTTEHLSPFQLASSAALATLFLIMSRLCLTRYAAHLLDGELYSAIHINEVDGPPTIAGGLPLANPEALSPDEYQMLARFIGRADRVVVRCLPERRADWAHMLQGMNVHAEVIASEFAGSPVLAVGAYKADPTLVIARGPLDLTDRIIKRLFDIGFSVAAIIALLPLFSLIALAVKLSSPGPVLFLQPRIGRQNRVFNIYKFRSMRALSGDLDGARSASRDDDRITSVGRLLRRTSLDELPQLFNVLLGDMSIVGPRPHALYSRARNKLFWEVDQRYWHRHACKPGITGLAQVRGHRGATHREQDLTDRLFSDLEYLNKWSIWLDLGILLRTTAVLVHRNAF</sequence>
<dbReference type="KEGG" id="sya:A6768_24985"/>
<evidence type="ECO:0000256" key="3">
    <source>
        <dbReference type="SAM" id="Phobius"/>
    </source>
</evidence>
<dbReference type="Pfam" id="PF02397">
    <property type="entry name" value="Bac_transf"/>
    <property type="match status" value="1"/>
</dbReference>
<organism evidence="5 6">
    <name type="scientific">Sphingobium yanoikuyae</name>
    <name type="common">Sphingomonas yanoikuyae</name>
    <dbReference type="NCBI Taxonomy" id="13690"/>
    <lineage>
        <taxon>Bacteria</taxon>
        <taxon>Pseudomonadati</taxon>
        <taxon>Pseudomonadota</taxon>
        <taxon>Alphaproteobacteria</taxon>
        <taxon>Sphingomonadales</taxon>
        <taxon>Sphingomonadaceae</taxon>
        <taxon>Sphingobium</taxon>
    </lineage>
</organism>
<keyword evidence="5" id="KW-0808">Transferase</keyword>
<feature type="transmembrane region" description="Helical" evidence="3">
    <location>
        <begin position="41"/>
        <end position="64"/>
    </location>
</feature>
<comment type="similarity">
    <text evidence="1">Belongs to the bacterial sugar transferase family.</text>
</comment>
<feature type="transmembrane region" description="Helical" evidence="3">
    <location>
        <begin position="107"/>
        <end position="127"/>
    </location>
</feature>
<dbReference type="InterPro" id="IPR003362">
    <property type="entry name" value="Bact_transf"/>
</dbReference>
<gene>
    <name evidence="5" type="ORF">A6768_24985</name>
</gene>
<dbReference type="Proteomes" id="UP000219422">
    <property type="component" value="Chromosome"/>
</dbReference>
<accession>A0A291N6G9</accession>
<keyword evidence="3" id="KW-0812">Transmembrane</keyword>
<dbReference type="AlphaFoldDB" id="A0A291N6G9"/>